<evidence type="ECO:0000313" key="1">
    <source>
        <dbReference type="EMBL" id="DAD94717.1"/>
    </source>
</evidence>
<organism evidence="1">
    <name type="scientific">Siphoviridae sp. ctK0l2</name>
    <dbReference type="NCBI Taxonomy" id="2826243"/>
    <lineage>
        <taxon>Viruses</taxon>
        <taxon>Duplodnaviria</taxon>
        <taxon>Heunggongvirae</taxon>
        <taxon>Uroviricota</taxon>
        <taxon>Caudoviricetes</taxon>
    </lineage>
</organism>
<dbReference type="SUPFAM" id="SSF53187">
    <property type="entry name" value="Zn-dependent exopeptidases"/>
    <property type="match status" value="1"/>
</dbReference>
<name>A0A8S5NIT5_9CAUD</name>
<protein>
    <submittedName>
        <fullName evidence="1">Uncharacterized protein</fullName>
    </submittedName>
</protein>
<sequence length="363" mass="40900">MTKITNTFENLLTMTQGALLKSLPEYLSERSYSVIATNYYILGVSPSEDIQPCLVAHLDTINTHRGAGSYNYATKKWETGQKATPKAEDLMISDRYITLSPEANPKLACLGADDRCGVKTILDVIEAGKRPHVLFTTDEEIGCVGSNRIVTEDDLPTLTDSSMLIQIDRGVHEGFWNEMVFYEYDENSILEILTELEKYYTLAEGSYTDVAVLGPEYDKPIVNLSAAYENEHTRNEFINLEAYKKNTEGLISFLTWLEGQDTANWKYTEKAPVWSSYGATAGTWEGTDYANYDDNTYREFVKEDLMCVYSGDTDEAMDIIENCKGFKSWLAVSNKSYALYKDGTVLDSLKQLVTELGMEYKPA</sequence>
<accession>A0A8S5NIT5</accession>
<proteinExistence type="predicted"/>
<reference evidence="1" key="1">
    <citation type="journal article" date="2021" name="Proc. Natl. Acad. Sci. U.S.A.">
        <title>A Catalog of Tens of Thousands of Viruses from Human Metagenomes Reveals Hidden Associations with Chronic Diseases.</title>
        <authorList>
            <person name="Tisza M.J."/>
            <person name="Buck C.B."/>
        </authorList>
    </citation>
    <scope>NUCLEOTIDE SEQUENCE</scope>
    <source>
        <strain evidence="1">CtK0l2</strain>
    </source>
</reference>
<dbReference type="Gene3D" id="3.40.630.10">
    <property type="entry name" value="Zn peptidases"/>
    <property type="match status" value="1"/>
</dbReference>
<dbReference type="EMBL" id="BK015181">
    <property type="protein sequence ID" value="DAD94717.1"/>
    <property type="molecule type" value="Genomic_DNA"/>
</dbReference>